<keyword evidence="6" id="KW-1185">Reference proteome</keyword>
<evidence type="ECO:0000256" key="2">
    <source>
        <dbReference type="ARBA" id="ARBA00022448"/>
    </source>
</evidence>
<dbReference type="Pfam" id="PF00787">
    <property type="entry name" value="PX"/>
    <property type="match status" value="1"/>
</dbReference>
<dbReference type="InterPro" id="IPR036871">
    <property type="entry name" value="PX_dom_sf"/>
</dbReference>
<comment type="similarity">
    <text evidence="1">Belongs to the sorting nexin family.</text>
</comment>
<dbReference type="InterPro" id="IPR048763">
    <property type="entry name" value="SNX17-31_FERM_F1"/>
</dbReference>
<accession>A0A5S6R5C4</accession>
<protein>
    <submittedName>
        <fullName evidence="7">PX domain-containing protein</fullName>
    </submittedName>
</protein>
<dbReference type="Gene3D" id="2.30.29.30">
    <property type="entry name" value="Pleckstrin-homology domain (PH domain)/Phosphotyrosine-binding domain (PTB)"/>
    <property type="match status" value="1"/>
</dbReference>
<dbReference type="InterPro" id="IPR001683">
    <property type="entry name" value="PX_dom"/>
</dbReference>
<dbReference type="AlphaFoldDB" id="A0A5S6R5C4"/>
<dbReference type="GO" id="GO:0005769">
    <property type="term" value="C:early endosome"/>
    <property type="evidence" value="ECO:0007669"/>
    <property type="project" value="TreeGrafter"/>
</dbReference>
<name>A0A5S6R5C4_TRIMR</name>
<dbReference type="Pfam" id="PF21273">
    <property type="entry name" value="SNX17-27-31_F1_FERM"/>
    <property type="match status" value="1"/>
</dbReference>
<sequence>MGVTAMNDRPMLTAVMMHVSVPVYRFASDSSGQLYAVYEIHINGAYHCSCRYSTLLRLHELIARIDPDRVPEFPPKRIKAFLNERSLAERRDALQDYLRIVFYRKDVTRSQLVQRFFLDAQRESCVSASRQLSNQLPVYLLDGTKCMVPCFPGDSTGAVLERLAPMVGLSPENCCYFGLFIVTKSEVFPCKVLRWLGNFESPLLSLYQASKLGFKAKVVLRKSFWDASIENGLLNDVGAVRVILSQAQFDCKTFLLRNCLLPLGLKKLRYTSVDEEAATVIASANSTVNSIELLRLCQRQSWYGYVFFEQCQCSFPASNTIVHAAVGNKRLIILYSSGQDELKESVFRVNRIRCWRLSVLSTHGGQDLSFEYLFSNNHLEWITLKSAQSVLISLCLQSMIEEIVGSQATHGAADARLPLVPCASGAFLNTVAAGNRSRSERSPLSPSTPPEILMEPIRNGPYANDKNSET</sequence>
<dbReference type="Pfam" id="PF18116">
    <property type="entry name" value="SNX17_FERM_C"/>
    <property type="match status" value="1"/>
</dbReference>
<evidence type="ECO:0000313" key="6">
    <source>
        <dbReference type="Proteomes" id="UP000046395"/>
    </source>
</evidence>
<feature type="domain" description="PX" evidence="5">
    <location>
        <begin position="1"/>
        <end position="124"/>
    </location>
</feature>
<dbReference type="Gene3D" id="3.30.1520.10">
    <property type="entry name" value="Phox-like domain"/>
    <property type="match status" value="1"/>
</dbReference>
<dbReference type="GO" id="GO:0035091">
    <property type="term" value="F:phosphatidylinositol binding"/>
    <property type="evidence" value="ECO:0007669"/>
    <property type="project" value="InterPro"/>
</dbReference>
<organism evidence="6 7">
    <name type="scientific">Trichuris muris</name>
    <name type="common">Mouse whipworm</name>
    <dbReference type="NCBI Taxonomy" id="70415"/>
    <lineage>
        <taxon>Eukaryota</taxon>
        <taxon>Metazoa</taxon>
        <taxon>Ecdysozoa</taxon>
        <taxon>Nematoda</taxon>
        <taxon>Enoplea</taxon>
        <taxon>Dorylaimia</taxon>
        <taxon>Trichinellida</taxon>
        <taxon>Trichuridae</taxon>
        <taxon>Trichuris</taxon>
    </lineage>
</organism>
<evidence type="ECO:0000313" key="7">
    <source>
        <dbReference type="WBParaSite" id="TMUE_3000014412.1"/>
    </source>
</evidence>
<keyword evidence="3" id="KW-0653">Protein transport</keyword>
<evidence type="ECO:0000256" key="3">
    <source>
        <dbReference type="ARBA" id="ARBA00022927"/>
    </source>
</evidence>
<proteinExistence type="inferred from homology"/>
<evidence type="ECO:0000256" key="4">
    <source>
        <dbReference type="SAM" id="MobiDB-lite"/>
    </source>
</evidence>
<dbReference type="GO" id="GO:0006886">
    <property type="term" value="P:intracellular protein transport"/>
    <property type="evidence" value="ECO:0007669"/>
    <property type="project" value="TreeGrafter"/>
</dbReference>
<dbReference type="STRING" id="70415.A0A5S6R5C4"/>
<dbReference type="InterPro" id="IPR037836">
    <property type="entry name" value="SNX17_FERM-like_dom"/>
</dbReference>
<dbReference type="InterPro" id="IPR040842">
    <property type="entry name" value="SNX17/31_FERM"/>
</dbReference>
<dbReference type="Proteomes" id="UP000046395">
    <property type="component" value="Unassembled WGS sequence"/>
</dbReference>
<feature type="region of interest" description="Disordered" evidence="4">
    <location>
        <begin position="437"/>
        <end position="470"/>
    </location>
</feature>
<dbReference type="SUPFAM" id="SSF64268">
    <property type="entry name" value="PX domain"/>
    <property type="match status" value="1"/>
</dbReference>
<dbReference type="GO" id="GO:0032456">
    <property type="term" value="P:endocytic recycling"/>
    <property type="evidence" value="ECO:0007669"/>
    <property type="project" value="TreeGrafter"/>
</dbReference>
<keyword evidence="2" id="KW-0813">Transport</keyword>
<dbReference type="Gene3D" id="3.10.20.90">
    <property type="entry name" value="Phosphatidylinositol 3-kinase Catalytic Subunit, Chain A, domain 1"/>
    <property type="match status" value="1"/>
</dbReference>
<reference evidence="7" key="1">
    <citation type="submission" date="2019-12" db="UniProtKB">
        <authorList>
            <consortium name="WormBaseParasite"/>
        </authorList>
    </citation>
    <scope>IDENTIFICATION</scope>
</reference>
<dbReference type="PANTHER" id="PTHR12431:SF14">
    <property type="entry name" value="LD15323P"/>
    <property type="match status" value="1"/>
</dbReference>
<evidence type="ECO:0000259" key="5">
    <source>
        <dbReference type="PROSITE" id="PS50195"/>
    </source>
</evidence>
<dbReference type="InterPro" id="IPR011993">
    <property type="entry name" value="PH-like_dom_sf"/>
</dbReference>
<dbReference type="PROSITE" id="PS50195">
    <property type="entry name" value="PX"/>
    <property type="match status" value="1"/>
</dbReference>
<dbReference type="PANTHER" id="PTHR12431">
    <property type="entry name" value="SORTING NEXIN 17 AND 27"/>
    <property type="match status" value="1"/>
</dbReference>
<dbReference type="WBParaSite" id="TMUE_3000014412.1">
    <property type="protein sequence ID" value="TMUE_3000014412.1"/>
    <property type="gene ID" value="WBGene00290018"/>
</dbReference>
<dbReference type="CDD" id="cd13337">
    <property type="entry name" value="FERM-like_C_SNX17"/>
    <property type="match status" value="1"/>
</dbReference>
<evidence type="ECO:0000256" key="1">
    <source>
        <dbReference type="ARBA" id="ARBA00010883"/>
    </source>
</evidence>